<proteinExistence type="inferred from homology"/>
<feature type="signal peptide" evidence="10">
    <location>
        <begin position="1"/>
        <end position="26"/>
    </location>
</feature>
<dbReference type="PROSITE" id="PS52029">
    <property type="entry name" value="LD_TPASE"/>
    <property type="match status" value="1"/>
</dbReference>
<evidence type="ECO:0000256" key="10">
    <source>
        <dbReference type="SAM" id="SignalP"/>
    </source>
</evidence>
<dbReference type="OrthoDB" id="9787225at2"/>
<evidence type="ECO:0000256" key="7">
    <source>
        <dbReference type="ARBA" id="ARBA00022984"/>
    </source>
</evidence>
<dbReference type="InterPro" id="IPR050979">
    <property type="entry name" value="LD-transpeptidase"/>
</dbReference>
<keyword evidence="7 9" id="KW-0573">Peptidoglycan synthesis</keyword>
<reference evidence="12 13" key="1">
    <citation type="submission" date="2010-07" db="EMBL/GenBank/DDBJ databases">
        <authorList>
            <person name="Muzny D."/>
            <person name="Qin X."/>
            <person name="Deng J."/>
            <person name="Jiang H."/>
            <person name="Liu Y."/>
            <person name="Qu J."/>
            <person name="Song X.-Z."/>
            <person name="Zhang L."/>
            <person name="Thornton R."/>
            <person name="Coyle M."/>
            <person name="Francisco L."/>
            <person name="Jackson L."/>
            <person name="Javaid M."/>
            <person name="Korchina V."/>
            <person name="Kovar C."/>
            <person name="Mata R."/>
            <person name="Mathew T."/>
            <person name="Ngo R."/>
            <person name="Nguyen L."/>
            <person name="Nguyen N."/>
            <person name="Okwuonu G."/>
            <person name="Ongeri F."/>
            <person name="Pham C."/>
            <person name="Simmons D."/>
            <person name="Wilczek-Boney K."/>
            <person name="Hale W."/>
            <person name="Jakkamsetti A."/>
            <person name="Pham P."/>
            <person name="Ruth R."/>
            <person name="San Lucas F."/>
            <person name="Warren J."/>
            <person name="Zhang J."/>
            <person name="Zhao Z."/>
            <person name="Zhou C."/>
            <person name="Zhu D."/>
            <person name="Lee S."/>
            <person name="Bess C."/>
            <person name="Blankenburg K."/>
            <person name="Forbes L."/>
            <person name="Fu Q."/>
            <person name="Gubbala S."/>
            <person name="Hirani K."/>
            <person name="Jayaseelan J.C."/>
            <person name="Lara F."/>
            <person name="Munidasa M."/>
            <person name="Palculict T."/>
            <person name="Patil S."/>
            <person name="Pu L.-L."/>
            <person name="Saada N."/>
            <person name="Tang L."/>
            <person name="Weissenberger G."/>
            <person name="Zhu Y."/>
            <person name="Hemphill L."/>
            <person name="Shang Y."/>
            <person name="Youmans B."/>
            <person name="Ayvaz T."/>
            <person name="Ross M."/>
            <person name="Santibanez J."/>
            <person name="Aqrawi P."/>
            <person name="Gross S."/>
            <person name="Joshi V."/>
            <person name="Fowler G."/>
            <person name="Nazareth L."/>
            <person name="Reid J."/>
            <person name="Worley K."/>
            <person name="Petrosino J."/>
            <person name="Highlander S."/>
            <person name="Gibbs R."/>
        </authorList>
    </citation>
    <scope>NUCLEOTIDE SEQUENCE [LARGE SCALE GENOMIC DNA]</scope>
    <source>
        <strain evidence="12 13">ATCC BAA-1640</strain>
    </source>
</reference>
<dbReference type="GO" id="GO:0005576">
    <property type="term" value="C:extracellular region"/>
    <property type="evidence" value="ECO:0007669"/>
    <property type="project" value="TreeGrafter"/>
</dbReference>
<dbReference type="UniPathway" id="UPA00219"/>
<protein>
    <submittedName>
        <fullName evidence="12">ErfK/YbiS/YcfS/YnhG</fullName>
    </submittedName>
</protein>
<dbReference type="AlphaFoldDB" id="E0NKZ6"/>
<dbReference type="GO" id="GO:0071972">
    <property type="term" value="F:peptidoglycan L,D-transpeptidase activity"/>
    <property type="evidence" value="ECO:0007669"/>
    <property type="project" value="TreeGrafter"/>
</dbReference>
<evidence type="ECO:0000313" key="12">
    <source>
        <dbReference type="EMBL" id="EFM25564.1"/>
    </source>
</evidence>
<evidence type="ECO:0000313" key="13">
    <source>
        <dbReference type="Proteomes" id="UP000003280"/>
    </source>
</evidence>
<dbReference type="InterPro" id="IPR038063">
    <property type="entry name" value="Transpep_catalytic_dom"/>
</dbReference>
<keyword evidence="4" id="KW-0808">Transferase</keyword>
<evidence type="ECO:0000256" key="2">
    <source>
        <dbReference type="ARBA" id="ARBA00005992"/>
    </source>
</evidence>
<dbReference type="PANTHER" id="PTHR30582:SF24">
    <property type="entry name" value="L,D-TRANSPEPTIDASE ERFK_SRFK-RELATED"/>
    <property type="match status" value="1"/>
</dbReference>
<feature type="active site" description="Nucleophile" evidence="9">
    <location>
        <position position="189"/>
    </location>
</feature>
<name>E0NKZ6_9FIRM</name>
<comment type="pathway">
    <text evidence="1 9">Cell wall biogenesis; peptidoglycan biosynthesis.</text>
</comment>
<evidence type="ECO:0000259" key="11">
    <source>
        <dbReference type="PROSITE" id="PS52029"/>
    </source>
</evidence>
<comment type="caution">
    <text evidence="12">The sequence shown here is derived from an EMBL/GenBank/DDBJ whole genome shotgun (WGS) entry which is preliminary data.</text>
</comment>
<organism evidence="12 13">
    <name type="scientific">Peptoniphilus duerdenii ATCC BAA-1640</name>
    <dbReference type="NCBI Taxonomy" id="862517"/>
    <lineage>
        <taxon>Bacteria</taxon>
        <taxon>Bacillati</taxon>
        <taxon>Bacillota</taxon>
        <taxon>Tissierellia</taxon>
        <taxon>Tissierellales</taxon>
        <taxon>Peptoniphilaceae</taxon>
        <taxon>Peptoniphilus</taxon>
    </lineage>
</organism>
<dbReference type="Pfam" id="PF03734">
    <property type="entry name" value="YkuD"/>
    <property type="match status" value="1"/>
</dbReference>
<dbReference type="GO" id="GO:0016757">
    <property type="term" value="F:glycosyltransferase activity"/>
    <property type="evidence" value="ECO:0007669"/>
    <property type="project" value="UniProtKB-KW"/>
</dbReference>
<dbReference type="eggNOG" id="COG1376">
    <property type="taxonomic scope" value="Bacteria"/>
</dbReference>
<sequence length="257" mass="28727">MKKRIKNIVLAALIIISAALPNSSLAYTRPNNFSNLKGAARIEGIKRFQAELNVPTTGVVDAMTKKVLHTENIRVRDYVKPPTNGNWITVNLINRILTMYKGNEVLYKFPVAVGASATPTPAVKGKIMNKHVNPAWGGMGGKYKATSPDDPYNPLGERWMGLNLGKYSGYGIHGTIKPHQIGMYVSNGCIRMFNHDIENYIFPASKVGMPVYIGRNEELNSWGVYQYFEEIDPNAAPKDTPQKPVVENYETEDLYEY</sequence>
<dbReference type="RefSeq" id="WP_008901650.1">
    <property type="nucleotide sequence ID" value="NZ_GL397071.1"/>
</dbReference>
<dbReference type="GO" id="GO:0008360">
    <property type="term" value="P:regulation of cell shape"/>
    <property type="evidence" value="ECO:0007669"/>
    <property type="project" value="UniProtKB-UniRule"/>
</dbReference>
<dbReference type="CDD" id="cd16913">
    <property type="entry name" value="YkuD_like"/>
    <property type="match status" value="1"/>
</dbReference>
<feature type="active site" description="Proton donor/acceptor" evidence="9">
    <location>
        <position position="173"/>
    </location>
</feature>
<gene>
    <name evidence="12" type="primary">tonB</name>
    <name evidence="12" type="ORF">HMPREF9225_0835</name>
</gene>
<dbReference type="InterPro" id="IPR005490">
    <property type="entry name" value="LD_TPept_cat_dom"/>
</dbReference>
<keyword evidence="13" id="KW-1185">Reference proteome</keyword>
<comment type="similarity">
    <text evidence="2">Belongs to the YkuD family.</text>
</comment>
<keyword evidence="8 9" id="KW-0961">Cell wall biogenesis/degradation</keyword>
<feature type="chain" id="PRO_5003138090" evidence="10">
    <location>
        <begin position="27"/>
        <end position="257"/>
    </location>
</feature>
<dbReference type="GO" id="GO:0018104">
    <property type="term" value="P:peptidoglycan-protein cross-linking"/>
    <property type="evidence" value="ECO:0007669"/>
    <property type="project" value="TreeGrafter"/>
</dbReference>
<keyword evidence="5" id="KW-0378">Hydrolase</keyword>
<dbReference type="Gene3D" id="2.40.440.10">
    <property type="entry name" value="L,D-transpeptidase catalytic domain-like"/>
    <property type="match status" value="1"/>
</dbReference>
<evidence type="ECO:0000256" key="3">
    <source>
        <dbReference type="ARBA" id="ARBA00022676"/>
    </source>
</evidence>
<keyword evidence="3" id="KW-0328">Glycosyltransferase</keyword>
<keyword evidence="10" id="KW-0732">Signal</keyword>
<evidence type="ECO:0000256" key="1">
    <source>
        <dbReference type="ARBA" id="ARBA00004752"/>
    </source>
</evidence>
<accession>E0NKZ6</accession>
<dbReference type="PANTHER" id="PTHR30582">
    <property type="entry name" value="L,D-TRANSPEPTIDASE"/>
    <property type="match status" value="1"/>
</dbReference>
<dbReference type="GO" id="GO:0071555">
    <property type="term" value="P:cell wall organization"/>
    <property type="evidence" value="ECO:0007669"/>
    <property type="project" value="UniProtKB-UniRule"/>
</dbReference>
<keyword evidence="6 9" id="KW-0133">Cell shape</keyword>
<dbReference type="Proteomes" id="UP000003280">
    <property type="component" value="Unassembled WGS sequence"/>
</dbReference>
<dbReference type="SUPFAM" id="SSF141523">
    <property type="entry name" value="L,D-transpeptidase catalytic domain-like"/>
    <property type="match status" value="1"/>
</dbReference>
<feature type="domain" description="L,D-TPase catalytic" evidence="11">
    <location>
        <begin position="86"/>
        <end position="214"/>
    </location>
</feature>
<dbReference type="STRING" id="862517.HMPREF9225_0835"/>
<evidence type="ECO:0000256" key="8">
    <source>
        <dbReference type="ARBA" id="ARBA00023316"/>
    </source>
</evidence>
<dbReference type="HOGENOM" id="CLU_1068987_0_0_9"/>
<evidence type="ECO:0000256" key="4">
    <source>
        <dbReference type="ARBA" id="ARBA00022679"/>
    </source>
</evidence>
<evidence type="ECO:0000256" key="9">
    <source>
        <dbReference type="PROSITE-ProRule" id="PRU01373"/>
    </source>
</evidence>
<evidence type="ECO:0000256" key="6">
    <source>
        <dbReference type="ARBA" id="ARBA00022960"/>
    </source>
</evidence>
<evidence type="ECO:0000256" key="5">
    <source>
        <dbReference type="ARBA" id="ARBA00022801"/>
    </source>
</evidence>
<dbReference type="EMBL" id="AEEH01000032">
    <property type="protein sequence ID" value="EFM25564.1"/>
    <property type="molecule type" value="Genomic_DNA"/>
</dbReference>